<dbReference type="Proteomes" id="UP000242188">
    <property type="component" value="Unassembled WGS sequence"/>
</dbReference>
<organism evidence="9 10">
    <name type="scientific">Mizuhopecten yessoensis</name>
    <name type="common">Japanese scallop</name>
    <name type="synonym">Patinopecten yessoensis</name>
    <dbReference type="NCBI Taxonomy" id="6573"/>
    <lineage>
        <taxon>Eukaryota</taxon>
        <taxon>Metazoa</taxon>
        <taxon>Spiralia</taxon>
        <taxon>Lophotrochozoa</taxon>
        <taxon>Mollusca</taxon>
        <taxon>Bivalvia</taxon>
        <taxon>Autobranchia</taxon>
        <taxon>Pteriomorphia</taxon>
        <taxon>Pectinida</taxon>
        <taxon>Pectinoidea</taxon>
        <taxon>Pectinidae</taxon>
        <taxon>Mizuhopecten</taxon>
    </lineage>
</organism>
<evidence type="ECO:0000256" key="7">
    <source>
        <dbReference type="SAM" id="Phobius"/>
    </source>
</evidence>
<gene>
    <name evidence="9" type="ORF">KP79_PYT12344</name>
</gene>
<dbReference type="Gene3D" id="3.80.10.10">
    <property type="entry name" value="Ribonuclease Inhibitor"/>
    <property type="match status" value="1"/>
</dbReference>
<evidence type="ECO:0000313" key="9">
    <source>
        <dbReference type="EMBL" id="OWF51143.1"/>
    </source>
</evidence>
<evidence type="ECO:0000313" key="10">
    <source>
        <dbReference type="Proteomes" id="UP000242188"/>
    </source>
</evidence>
<keyword evidence="3 7" id="KW-0812">Transmembrane</keyword>
<dbReference type="GO" id="GO:0005886">
    <property type="term" value="C:plasma membrane"/>
    <property type="evidence" value="ECO:0007669"/>
    <property type="project" value="TreeGrafter"/>
</dbReference>
<dbReference type="PANTHER" id="PTHR24365">
    <property type="entry name" value="TOLL-LIKE RECEPTOR"/>
    <property type="match status" value="1"/>
</dbReference>
<keyword evidence="4" id="KW-0732">Signal</keyword>
<evidence type="ECO:0000256" key="2">
    <source>
        <dbReference type="ARBA" id="ARBA00022614"/>
    </source>
</evidence>
<keyword evidence="10" id="KW-1185">Reference proteome</keyword>
<accession>A0A210QQY5</accession>
<dbReference type="Pfam" id="PF01582">
    <property type="entry name" value="TIR"/>
    <property type="match status" value="1"/>
</dbReference>
<feature type="transmembrane region" description="Helical" evidence="7">
    <location>
        <begin position="129"/>
        <end position="148"/>
    </location>
</feature>
<evidence type="ECO:0000259" key="8">
    <source>
        <dbReference type="PROSITE" id="PS50104"/>
    </source>
</evidence>
<reference evidence="9 10" key="1">
    <citation type="journal article" date="2017" name="Nat. Ecol. Evol.">
        <title>Scallop genome provides insights into evolution of bilaterian karyotype and development.</title>
        <authorList>
            <person name="Wang S."/>
            <person name="Zhang J."/>
            <person name="Jiao W."/>
            <person name="Li J."/>
            <person name="Xun X."/>
            <person name="Sun Y."/>
            <person name="Guo X."/>
            <person name="Huan P."/>
            <person name="Dong B."/>
            <person name="Zhang L."/>
            <person name="Hu X."/>
            <person name="Sun X."/>
            <person name="Wang J."/>
            <person name="Zhao C."/>
            <person name="Wang Y."/>
            <person name="Wang D."/>
            <person name="Huang X."/>
            <person name="Wang R."/>
            <person name="Lv J."/>
            <person name="Li Y."/>
            <person name="Zhang Z."/>
            <person name="Liu B."/>
            <person name="Lu W."/>
            <person name="Hui Y."/>
            <person name="Liang J."/>
            <person name="Zhou Z."/>
            <person name="Hou R."/>
            <person name="Li X."/>
            <person name="Liu Y."/>
            <person name="Li H."/>
            <person name="Ning X."/>
            <person name="Lin Y."/>
            <person name="Zhao L."/>
            <person name="Xing Q."/>
            <person name="Dou J."/>
            <person name="Li Y."/>
            <person name="Mao J."/>
            <person name="Guo H."/>
            <person name="Dou H."/>
            <person name="Li T."/>
            <person name="Mu C."/>
            <person name="Jiang W."/>
            <person name="Fu Q."/>
            <person name="Fu X."/>
            <person name="Miao Y."/>
            <person name="Liu J."/>
            <person name="Yu Q."/>
            <person name="Li R."/>
            <person name="Liao H."/>
            <person name="Li X."/>
            <person name="Kong Y."/>
            <person name="Jiang Z."/>
            <person name="Chourrout D."/>
            <person name="Li R."/>
            <person name="Bao Z."/>
        </authorList>
    </citation>
    <scope>NUCLEOTIDE SEQUENCE [LARGE SCALE GENOMIC DNA]</scope>
    <source>
        <strain evidence="9 10">PY_sf001</strain>
    </source>
</reference>
<dbReference type="InterPro" id="IPR032675">
    <property type="entry name" value="LRR_dom_sf"/>
</dbReference>
<evidence type="ECO:0000256" key="6">
    <source>
        <dbReference type="ARBA" id="ARBA00023136"/>
    </source>
</evidence>
<dbReference type="SMART" id="SM00082">
    <property type="entry name" value="LRRCT"/>
    <property type="match status" value="1"/>
</dbReference>
<dbReference type="PANTHER" id="PTHR24365:SF530">
    <property type="entry name" value="MSTPROX-RELATED"/>
    <property type="match status" value="1"/>
</dbReference>
<evidence type="ECO:0000256" key="3">
    <source>
        <dbReference type="ARBA" id="ARBA00022692"/>
    </source>
</evidence>
<comment type="caution">
    <text evidence="9">The sequence shown here is derived from an EMBL/GenBank/DDBJ whole genome shotgun (WGS) entry which is preliminary data.</text>
</comment>
<dbReference type="SUPFAM" id="SSF52058">
    <property type="entry name" value="L domain-like"/>
    <property type="match status" value="1"/>
</dbReference>
<dbReference type="EMBL" id="NEDP02002316">
    <property type="protein sequence ID" value="OWF51143.1"/>
    <property type="molecule type" value="Genomic_DNA"/>
</dbReference>
<dbReference type="Gene3D" id="3.40.50.10140">
    <property type="entry name" value="Toll/interleukin-1 receptor homology (TIR) domain"/>
    <property type="match status" value="1"/>
</dbReference>
<dbReference type="SMART" id="SM00255">
    <property type="entry name" value="TIR"/>
    <property type="match status" value="1"/>
</dbReference>
<dbReference type="InterPro" id="IPR035897">
    <property type="entry name" value="Toll_tir_struct_dom_sf"/>
</dbReference>
<dbReference type="InterPro" id="IPR000483">
    <property type="entry name" value="Cys-rich_flank_reg_C"/>
</dbReference>
<feature type="domain" description="TIR" evidence="8">
    <location>
        <begin position="175"/>
        <end position="314"/>
    </location>
</feature>
<proteinExistence type="predicted"/>
<evidence type="ECO:0000256" key="5">
    <source>
        <dbReference type="ARBA" id="ARBA00022989"/>
    </source>
</evidence>
<dbReference type="PRINTS" id="PR01537">
    <property type="entry name" value="INTRLKN1R1F"/>
</dbReference>
<keyword evidence="5 7" id="KW-1133">Transmembrane helix</keyword>
<dbReference type="AlphaFoldDB" id="A0A210QQY5"/>
<evidence type="ECO:0000256" key="4">
    <source>
        <dbReference type="ARBA" id="ARBA00022729"/>
    </source>
</evidence>
<dbReference type="PROSITE" id="PS50104">
    <property type="entry name" value="TIR"/>
    <property type="match status" value="1"/>
</dbReference>
<name>A0A210QQY5_MIZYE</name>
<protein>
    <submittedName>
        <fullName evidence="9">Toll-like receptor 13</fullName>
    </submittedName>
</protein>
<keyword evidence="2" id="KW-0433">Leucine-rich repeat</keyword>
<dbReference type="OrthoDB" id="6069546at2759"/>
<keyword evidence="6 7" id="KW-0472">Membrane</keyword>
<dbReference type="GO" id="GO:0007165">
    <property type="term" value="P:signal transduction"/>
    <property type="evidence" value="ECO:0007669"/>
    <property type="project" value="InterPro"/>
</dbReference>
<sequence length="324" mass="37379">MPKLNKLVLIGNYISGWNDDPNVFGNVTSIRNLYLDGNNIKLVNKTSFPQHFLNSLNKLCLTNNPFSCSCDLKWFLDWMKSTKHTKIVNYPNRYICRSPPDLNNVLLKDYNPTDEMCADIGKTLQDACIGISVTFIFLVLMVSISFRYRFHLRYWLHVTGLHQLGYQRLVHDFDFKYDAYVIYSDGDHSFIKNRLIPELEIKSHCRLCIPARDFEPGALIVENITNKFELSKNIVVILSRSLLDCEWCDYQLALTQTKAIREGPGVLSIILLEDMDSINISPSMRALLSMVNCCTWSCDRTSQRRFWGQLLTALNKHTDSENGQ</sequence>
<comment type="subcellular location">
    <subcellularLocation>
        <location evidence="1">Membrane</location>
        <topology evidence="1">Single-pass membrane protein</topology>
    </subcellularLocation>
</comment>
<evidence type="ECO:0000256" key="1">
    <source>
        <dbReference type="ARBA" id="ARBA00004167"/>
    </source>
</evidence>
<dbReference type="GO" id="GO:0038023">
    <property type="term" value="F:signaling receptor activity"/>
    <property type="evidence" value="ECO:0007669"/>
    <property type="project" value="TreeGrafter"/>
</dbReference>
<dbReference type="STRING" id="6573.A0A210QQY5"/>
<dbReference type="InterPro" id="IPR000157">
    <property type="entry name" value="TIR_dom"/>
</dbReference>
<dbReference type="SUPFAM" id="SSF52200">
    <property type="entry name" value="Toll/Interleukin receptor TIR domain"/>
    <property type="match status" value="1"/>
</dbReference>
<keyword evidence="9" id="KW-0675">Receptor</keyword>